<dbReference type="EMBL" id="JACHJI010000016">
    <property type="protein sequence ID" value="MBB4902468.1"/>
    <property type="molecule type" value="Genomic_DNA"/>
</dbReference>
<gene>
    <name evidence="2" type="ORF">FHS37_006565</name>
</gene>
<dbReference type="RefSeq" id="WP_184827804.1">
    <property type="nucleotide sequence ID" value="NZ_BMTK01000023.1"/>
</dbReference>
<dbReference type="AlphaFoldDB" id="A0A7W7PWH3"/>
<evidence type="ECO:0000256" key="1">
    <source>
        <dbReference type="SAM" id="MobiDB-lite"/>
    </source>
</evidence>
<comment type="caution">
    <text evidence="2">The sequence shown here is derived from an EMBL/GenBank/DDBJ whole genome shotgun (WGS) entry which is preliminary data.</text>
</comment>
<sequence>MTDRTGCGNGWHGHRRQVLMWFLGRRGIAPDTAQDLVDQAIGGRFLSRTDPDVVLVEDVAERLALSLRPDAGTRSVEPMPDHLERRQTPDRPTAAGQGCATHSRHHGRGCGSGLPAEGAGSRRPPAGRVPPADERGLRVTRETAVRG</sequence>
<proteinExistence type="predicted"/>
<evidence type="ECO:0000313" key="3">
    <source>
        <dbReference type="Proteomes" id="UP000579523"/>
    </source>
</evidence>
<dbReference type="Proteomes" id="UP000579523">
    <property type="component" value="Unassembled WGS sequence"/>
</dbReference>
<organism evidence="2 3">
    <name type="scientific">Streptomyces griseomycini</name>
    <dbReference type="NCBI Taxonomy" id="66895"/>
    <lineage>
        <taxon>Bacteria</taxon>
        <taxon>Bacillati</taxon>
        <taxon>Actinomycetota</taxon>
        <taxon>Actinomycetes</taxon>
        <taxon>Kitasatosporales</taxon>
        <taxon>Streptomycetaceae</taxon>
        <taxon>Streptomyces</taxon>
    </lineage>
</organism>
<feature type="region of interest" description="Disordered" evidence="1">
    <location>
        <begin position="67"/>
        <end position="147"/>
    </location>
</feature>
<protein>
    <submittedName>
        <fullName evidence="2">Uncharacterized protein</fullName>
    </submittedName>
</protein>
<accession>A0A7W7PWH3</accession>
<evidence type="ECO:0000313" key="2">
    <source>
        <dbReference type="EMBL" id="MBB4902468.1"/>
    </source>
</evidence>
<feature type="compositionally biased region" description="Basic and acidic residues" evidence="1">
    <location>
        <begin position="79"/>
        <end position="89"/>
    </location>
</feature>
<keyword evidence="3" id="KW-1185">Reference proteome</keyword>
<name>A0A7W7PWH3_9ACTN</name>
<reference evidence="2 3" key="1">
    <citation type="submission" date="2020-08" db="EMBL/GenBank/DDBJ databases">
        <title>Genomic Encyclopedia of Type Strains, Phase III (KMG-III): the genomes of soil and plant-associated and newly described type strains.</title>
        <authorList>
            <person name="Whitman W."/>
        </authorList>
    </citation>
    <scope>NUCLEOTIDE SEQUENCE [LARGE SCALE GENOMIC DNA]</scope>
    <source>
        <strain evidence="2 3">CECT 3273</strain>
    </source>
</reference>
<feature type="compositionally biased region" description="Basic and acidic residues" evidence="1">
    <location>
        <begin position="131"/>
        <end position="147"/>
    </location>
</feature>